<dbReference type="PROSITE" id="PS51379">
    <property type="entry name" value="4FE4S_FER_2"/>
    <property type="match status" value="1"/>
</dbReference>
<dbReference type="InterPro" id="IPR053135">
    <property type="entry name" value="AKR2_Oxidoreductase"/>
</dbReference>
<dbReference type="SUPFAM" id="SSF54862">
    <property type="entry name" value="4Fe-4S ferredoxins"/>
    <property type="match status" value="1"/>
</dbReference>
<dbReference type="CDD" id="cd19100">
    <property type="entry name" value="AKR_unchar"/>
    <property type="match status" value="1"/>
</dbReference>
<dbReference type="PANTHER" id="PTHR43312">
    <property type="entry name" value="D-THREO-ALDOSE 1-DEHYDROGENASE"/>
    <property type="match status" value="1"/>
</dbReference>
<dbReference type="PANTHER" id="PTHR43312:SF1">
    <property type="entry name" value="NADP-DEPENDENT OXIDOREDUCTASE DOMAIN-CONTAINING PROTEIN"/>
    <property type="match status" value="1"/>
</dbReference>
<dbReference type="GO" id="GO:0051536">
    <property type="term" value="F:iron-sulfur cluster binding"/>
    <property type="evidence" value="ECO:0007669"/>
    <property type="project" value="UniProtKB-KW"/>
</dbReference>
<dbReference type="AlphaFoldDB" id="A0A1F7F9P5"/>
<dbReference type="PROSITE" id="PS00198">
    <property type="entry name" value="4FE4S_FER_1"/>
    <property type="match status" value="1"/>
</dbReference>
<reference evidence="5 6" key="1">
    <citation type="journal article" date="2016" name="Nat. Commun.">
        <title>Thousands of microbial genomes shed light on interconnected biogeochemical processes in an aquifer system.</title>
        <authorList>
            <person name="Anantharaman K."/>
            <person name="Brown C.T."/>
            <person name="Hug L.A."/>
            <person name="Sharon I."/>
            <person name="Castelle C.J."/>
            <person name="Probst A.J."/>
            <person name="Thomas B.C."/>
            <person name="Singh A."/>
            <person name="Wilkins M.J."/>
            <person name="Karaoz U."/>
            <person name="Brodie E.L."/>
            <person name="Williams K.H."/>
            <person name="Hubbard S.S."/>
            <person name="Banfield J.F."/>
        </authorList>
    </citation>
    <scope>NUCLEOTIDE SEQUENCE [LARGE SCALE GENOMIC DNA]</scope>
</reference>
<organism evidence="5 6">
    <name type="scientific">Candidatus Raymondbacteria bacterium RIFOXYD12_FULL_49_13</name>
    <dbReference type="NCBI Taxonomy" id="1817890"/>
    <lineage>
        <taxon>Bacteria</taxon>
        <taxon>Raymondiibacteriota</taxon>
    </lineage>
</organism>
<dbReference type="SUPFAM" id="SSF51430">
    <property type="entry name" value="NAD(P)-linked oxidoreductase"/>
    <property type="match status" value="1"/>
</dbReference>
<evidence type="ECO:0000256" key="2">
    <source>
        <dbReference type="ARBA" id="ARBA00023004"/>
    </source>
</evidence>
<evidence type="ECO:0000259" key="4">
    <source>
        <dbReference type="PROSITE" id="PS51379"/>
    </source>
</evidence>
<dbReference type="Pfam" id="PF00248">
    <property type="entry name" value="Aldo_ket_red"/>
    <property type="match status" value="1"/>
</dbReference>
<keyword evidence="3" id="KW-0411">Iron-sulfur</keyword>
<name>A0A1F7F9P5_UNCRA</name>
<sequence length="349" mass="38043">MRYRSLGKTGLKVSAIGIGGIPIQRVNFEEAQKTLVSGFSKGITLIDTARAYTNSEEKIGSILRGYDRREEIIVATKSGSKTKDGMLADVEKSLVLLGIPVIHLYQLHGVNSEADLKQVMAPDGAYNALVEAKRNGKIKHIGITSHSCDILRKVIPQGFFETIQVPVNFIEQKPNLEIIQLAVDHGLGVLAMKPMGGGGGVFSNAVASLKWILLHPVSAAIPGMADVAEVEENVRAGDGDPACSSAELQQLEKDAATWSGKFCRRCDYCQPCPQEIIISLALRLDRFYSRFGYHIIYAKPDQITLRERAASCIECGECEKKCPYTLPIRQMLKDEIALVNTKAATLGLG</sequence>
<dbReference type="InterPro" id="IPR017896">
    <property type="entry name" value="4Fe4S_Fe-S-bd"/>
</dbReference>
<evidence type="ECO:0000313" key="5">
    <source>
        <dbReference type="EMBL" id="OGK03399.1"/>
    </source>
</evidence>
<dbReference type="Pfam" id="PF13534">
    <property type="entry name" value="Fer4_17"/>
    <property type="match status" value="1"/>
</dbReference>
<dbReference type="GO" id="GO:0046872">
    <property type="term" value="F:metal ion binding"/>
    <property type="evidence" value="ECO:0007669"/>
    <property type="project" value="UniProtKB-KW"/>
</dbReference>
<dbReference type="InterPro" id="IPR023210">
    <property type="entry name" value="NADP_OxRdtase_dom"/>
</dbReference>
<accession>A0A1F7F9P5</accession>
<evidence type="ECO:0000256" key="3">
    <source>
        <dbReference type="ARBA" id="ARBA00023014"/>
    </source>
</evidence>
<evidence type="ECO:0000256" key="1">
    <source>
        <dbReference type="ARBA" id="ARBA00022723"/>
    </source>
</evidence>
<comment type="caution">
    <text evidence="5">The sequence shown here is derived from an EMBL/GenBank/DDBJ whole genome shotgun (WGS) entry which is preliminary data.</text>
</comment>
<keyword evidence="1" id="KW-0479">Metal-binding</keyword>
<dbReference type="EMBL" id="MFYX01000090">
    <property type="protein sequence ID" value="OGK03399.1"/>
    <property type="molecule type" value="Genomic_DNA"/>
</dbReference>
<proteinExistence type="predicted"/>
<dbReference type="Proteomes" id="UP000179243">
    <property type="component" value="Unassembled WGS sequence"/>
</dbReference>
<dbReference type="InterPro" id="IPR036812">
    <property type="entry name" value="NAD(P)_OxRdtase_dom_sf"/>
</dbReference>
<keyword evidence="2" id="KW-0408">Iron</keyword>
<dbReference type="InterPro" id="IPR017900">
    <property type="entry name" value="4Fe4S_Fe_S_CS"/>
</dbReference>
<dbReference type="Gene3D" id="3.20.20.100">
    <property type="entry name" value="NADP-dependent oxidoreductase domain"/>
    <property type="match status" value="1"/>
</dbReference>
<evidence type="ECO:0000313" key="6">
    <source>
        <dbReference type="Proteomes" id="UP000179243"/>
    </source>
</evidence>
<gene>
    <name evidence="5" type="ORF">A2519_15395</name>
</gene>
<protein>
    <recommendedName>
        <fullName evidence="4">4Fe-4S ferredoxin-type domain-containing protein</fullName>
    </recommendedName>
</protein>
<feature type="domain" description="4Fe-4S ferredoxin-type" evidence="4">
    <location>
        <begin position="301"/>
        <end position="331"/>
    </location>
</feature>